<dbReference type="Proteomes" id="UP000219775">
    <property type="component" value="Unassembled WGS sequence"/>
</dbReference>
<organism evidence="1 2">
    <name type="scientific">Bacillus pseudomycoides</name>
    <dbReference type="NCBI Taxonomy" id="64104"/>
    <lineage>
        <taxon>Bacteria</taxon>
        <taxon>Bacillati</taxon>
        <taxon>Bacillota</taxon>
        <taxon>Bacilli</taxon>
        <taxon>Bacillales</taxon>
        <taxon>Bacillaceae</taxon>
        <taxon>Bacillus</taxon>
        <taxon>Bacillus cereus group</taxon>
    </lineage>
</organism>
<gene>
    <name evidence="1" type="ORF">CN613_02235</name>
</gene>
<dbReference type="AlphaFoldDB" id="A0A2B4MK52"/>
<comment type="caution">
    <text evidence="1">The sequence shown here is derived from an EMBL/GenBank/DDBJ whole genome shotgun (WGS) entry which is preliminary data.</text>
</comment>
<protein>
    <submittedName>
        <fullName evidence="1">Uncharacterized protein</fullName>
    </submittedName>
</protein>
<proteinExistence type="predicted"/>
<evidence type="ECO:0000313" key="2">
    <source>
        <dbReference type="Proteomes" id="UP000219775"/>
    </source>
</evidence>
<dbReference type="EMBL" id="NUDP01000005">
    <property type="protein sequence ID" value="PEM73300.1"/>
    <property type="molecule type" value="Genomic_DNA"/>
</dbReference>
<sequence>MTKEYLNGFWTHKQTGECIVVNRVTMQGDAYARQVGKDTKTLNKMRLILLVRELKEEYVKGMH</sequence>
<evidence type="ECO:0000313" key="1">
    <source>
        <dbReference type="EMBL" id="PEM73300.1"/>
    </source>
</evidence>
<dbReference type="RefSeq" id="WP_098128833.1">
    <property type="nucleotide sequence ID" value="NZ_NUBT01000058.1"/>
</dbReference>
<name>A0A2B4MK52_9BACI</name>
<reference evidence="1 2" key="1">
    <citation type="submission" date="2017-09" db="EMBL/GenBank/DDBJ databases">
        <title>Large-scale bioinformatics analysis of Bacillus genomes uncovers conserved roles of natural products in bacterial physiology.</title>
        <authorList>
            <consortium name="Agbiome Team Llc"/>
            <person name="Bleich R.M."/>
            <person name="Grubbs K.J."/>
            <person name="Santa Maria K.C."/>
            <person name="Allen S.E."/>
            <person name="Farag S."/>
            <person name="Shank E.A."/>
            <person name="Bowers A."/>
        </authorList>
    </citation>
    <scope>NUCLEOTIDE SEQUENCE [LARGE SCALE GENOMIC DNA]</scope>
    <source>
        <strain evidence="1 2">AFS009893</strain>
    </source>
</reference>
<accession>A0A2B4MK52</accession>